<gene>
    <name evidence="2" type="primary">orf326</name>
</gene>
<dbReference type="SUPFAM" id="SSF64496">
    <property type="entry name" value="DNA-binding domain of intron-encoded endonucleases"/>
    <property type="match status" value="1"/>
</dbReference>
<keyword evidence="2" id="KW-0540">Nuclease</keyword>
<evidence type="ECO:0000259" key="1">
    <source>
        <dbReference type="Pfam" id="PF01541"/>
    </source>
</evidence>
<dbReference type="InterPro" id="IPR035901">
    <property type="entry name" value="GIY-YIG_endonuc_sf"/>
</dbReference>
<protein>
    <submittedName>
        <fullName evidence="2">GIY-YIG endonuclease</fullName>
    </submittedName>
</protein>
<dbReference type="EMBL" id="MT375016">
    <property type="protein sequence ID" value="QSE34003.1"/>
    <property type="molecule type" value="Genomic_DNA"/>
</dbReference>
<keyword evidence="2" id="KW-0496">Mitochondrion</keyword>
<organism evidence="2">
    <name type="scientific">Coniophora puteana</name>
    <dbReference type="NCBI Taxonomy" id="80637"/>
    <lineage>
        <taxon>Eukaryota</taxon>
        <taxon>Fungi</taxon>
        <taxon>Dikarya</taxon>
        <taxon>Basidiomycota</taxon>
        <taxon>Agaricomycotina</taxon>
        <taxon>Agaricomycetes</taxon>
        <taxon>Agaricomycetidae</taxon>
        <taxon>Boletales</taxon>
        <taxon>Coniophorineae</taxon>
        <taxon>Coniophoraceae</taxon>
        <taxon>Coniophora</taxon>
    </lineage>
</organism>
<accession>A0A896YS15</accession>
<feature type="domain" description="GIY-YIG" evidence="1">
    <location>
        <begin position="91"/>
        <end position="158"/>
    </location>
</feature>
<name>A0A896YS15_9AGAM</name>
<dbReference type="GO" id="GO:0004519">
    <property type="term" value="F:endonuclease activity"/>
    <property type="evidence" value="ECO:0007669"/>
    <property type="project" value="UniProtKB-KW"/>
</dbReference>
<geneLocation type="mitochondrion" evidence="2"/>
<reference evidence="2" key="1">
    <citation type="journal article" date="2020" name="Comput. Struct. Biotechnol. J.">
        <title>The mitogenomes of two saprophytic Boletales species (Coniophora) reveals intron dynamics and accumulation of plasmid-derived and non-conserved genes.</title>
        <authorList>
            <person name="Wu P."/>
            <person name="Bao Z."/>
            <person name="Tu W."/>
            <person name="Li L."/>
            <person name="Xiong C."/>
            <person name="Jin X."/>
            <person name="Li P."/>
            <person name="Gui M."/>
            <person name="Huang W."/>
            <person name="Li Q."/>
        </authorList>
    </citation>
    <scope>NUCLEOTIDE SEQUENCE</scope>
</reference>
<dbReference type="NCBIfam" id="TIGR01453">
    <property type="entry name" value="grpIintron_endo"/>
    <property type="match status" value="1"/>
</dbReference>
<dbReference type="Pfam" id="PF01541">
    <property type="entry name" value="GIY-YIG"/>
    <property type="match status" value="1"/>
</dbReference>
<keyword evidence="2" id="KW-0378">Hydrolase</keyword>
<keyword evidence="2" id="KW-0255">Endonuclease</keyword>
<dbReference type="InterPro" id="IPR000305">
    <property type="entry name" value="GIY-YIG_endonuc"/>
</dbReference>
<sequence>MKATDDIFNTLTLSSVVSNLDKNPHLANLKKQLSNEVEESTEVGQYIVENLKRLQSVSEELSNKKPSEINSVFSHSLASSWRFLLNYKNMAGIYQFINGAHSYVGSTRDLHQRCYVQHRLDAFKKFKRHILFYTNVITHGWINFTFRILAFVPNHLEAFTKIYNIKRDLTEKEINLLNILLSFELTLLEQVYLDLIKPDLNGSTFANWSSTNKGATGYVRSDEQNEQTSLSHLNRIYSEETKELHRINNLGKNLSNSTKEKMYKSHGGVGVKLVDINANNTIVEFKTKSLLAKELDISFRTVSRWIEDGKIHSTKSLKYPKVKLII</sequence>
<evidence type="ECO:0000313" key="2">
    <source>
        <dbReference type="EMBL" id="QSE34003.1"/>
    </source>
</evidence>
<dbReference type="AlphaFoldDB" id="A0A896YS15"/>
<dbReference type="SUPFAM" id="SSF82771">
    <property type="entry name" value="GIY-YIG endonuclease"/>
    <property type="match status" value="1"/>
</dbReference>
<dbReference type="Gene3D" id="3.40.1440.10">
    <property type="entry name" value="GIY-YIG endonuclease"/>
    <property type="match status" value="1"/>
</dbReference>
<proteinExistence type="predicted"/>
<dbReference type="InterPro" id="IPR006350">
    <property type="entry name" value="Intron_endoG1"/>
</dbReference>